<reference evidence="1 2" key="1">
    <citation type="journal article" date="2019" name="Sci. Rep.">
        <title>Orb-weaving spider Araneus ventricosus genome elucidates the spidroin gene catalogue.</title>
        <authorList>
            <person name="Kono N."/>
            <person name="Nakamura H."/>
            <person name="Ohtoshi R."/>
            <person name="Moran D.A.P."/>
            <person name="Shinohara A."/>
            <person name="Yoshida Y."/>
            <person name="Fujiwara M."/>
            <person name="Mori M."/>
            <person name="Tomita M."/>
            <person name="Arakawa K."/>
        </authorList>
    </citation>
    <scope>NUCLEOTIDE SEQUENCE [LARGE SCALE GENOMIC DNA]</scope>
</reference>
<name>A0A4Y2NC33_ARAVE</name>
<dbReference type="Proteomes" id="UP000499080">
    <property type="component" value="Unassembled WGS sequence"/>
</dbReference>
<dbReference type="EMBL" id="BGPR01008806">
    <property type="protein sequence ID" value="GBN36209.1"/>
    <property type="molecule type" value="Genomic_DNA"/>
</dbReference>
<protein>
    <submittedName>
        <fullName evidence="1">Uncharacterized protein</fullName>
    </submittedName>
</protein>
<organism evidence="1 2">
    <name type="scientific">Araneus ventricosus</name>
    <name type="common">Orbweaver spider</name>
    <name type="synonym">Epeira ventricosa</name>
    <dbReference type="NCBI Taxonomy" id="182803"/>
    <lineage>
        <taxon>Eukaryota</taxon>
        <taxon>Metazoa</taxon>
        <taxon>Ecdysozoa</taxon>
        <taxon>Arthropoda</taxon>
        <taxon>Chelicerata</taxon>
        <taxon>Arachnida</taxon>
        <taxon>Araneae</taxon>
        <taxon>Araneomorphae</taxon>
        <taxon>Entelegynae</taxon>
        <taxon>Araneoidea</taxon>
        <taxon>Araneidae</taxon>
        <taxon>Araneus</taxon>
    </lineage>
</organism>
<gene>
    <name evidence="1" type="ORF">AVEN_60875_1</name>
</gene>
<accession>A0A4Y2NC33</accession>
<keyword evidence="2" id="KW-1185">Reference proteome</keyword>
<comment type="caution">
    <text evidence="1">The sequence shown here is derived from an EMBL/GenBank/DDBJ whole genome shotgun (WGS) entry which is preliminary data.</text>
</comment>
<sequence>YCKIDGKEDIPVGGEDYDDETCARTTCEEGYYERQGCDIEEAVVDQQCNWVKKVWKLPHLLRGRLCLQQLKRKEGSGVRMSKRIN</sequence>
<dbReference type="AlphaFoldDB" id="A0A4Y2NC33"/>
<evidence type="ECO:0000313" key="1">
    <source>
        <dbReference type="EMBL" id="GBN36209.1"/>
    </source>
</evidence>
<evidence type="ECO:0000313" key="2">
    <source>
        <dbReference type="Proteomes" id="UP000499080"/>
    </source>
</evidence>
<feature type="non-terminal residue" evidence="1">
    <location>
        <position position="1"/>
    </location>
</feature>
<proteinExistence type="predicted"/>